<dbReference type="CDD" id="cd02969">
    <property type="entry name" value="PRX_like1"/>
    <property type="match status" value="1"/>
</dbReference>
<dbReference type="PANTHER" id="PTHR43640">
    <property type="entry name" value="OS07G0260300 PROTEIN"/>
    <property type="match status" value="1"/>
</dbReference>
<dbReference type="PROSITE" id="PS51352">
    <property type="entry name" value="THIOREDOXIN_2"/>
    <property type="match status" value="1"/>
</dbReference>
<sequence>MAEVPSTFTLEAGQKAPGFELPDAQGAMHSLESVMGKKGTLVIFACNHCPFVIHLAKEVGAMAAEMKDWGVSTVAISANDIEKYPQDAPDKMAEFAKEYGWDFPYLYDESQEIAKSYYAACTPDFFLLDGDGCLYYAGQFDDSRPKNSLPVDGKDLKIAIRDLLEDAPASTATRPATGCNIKWKPGNEPAYFG</sequence>
<dbReference type="SUPFAM" id="SSF52833">
    <property type="entry name" value="Thioredoxin-like"/>
    <property type="match status" value="1"/>
</dbReference>
<dbReference type="InterPro" id="IPR013766">
    <property type="entry name" value="Thioredoxin_domain"/>
</dbReference>
<dbReference type="Pfam" id="PF00578">
    <property type="entry name" value="AhpC-TSA"/>
    <property type="match status" value="1"/>
</dbReference>
<comment type="caution">
    <text evidence="2">The sequence shown here is derived from an EMBL/GenBank/DDBJ whole genome shotgun (WGS) entry which is preliminary data.</text>
</comment>
<name>A0ABP9V2L6_9BACT</name>
<dbReference type="InterPro" id="IPR000866">
    <property type="entry name" value="AhpC/TSA"/>
</dbReference>
<accession>A0ABP9V2L6</accession>
<keyword evidence="3" id="KW-1185">Reference proteome</keyword>
<dbReference type="Gene3D" id="3.40.30.10">
    <property type="entry name" value="Glutaredoxin"/>
    <property type="match status" value="1"/>
</dbReference>
<feature type="domain" description="Thioredoxin" evidence="1">
    <location>
        <begin position="10"/>
        <end position="165"/>
    </location>
</feature>
<dbReference type="InterPro" id="IPR036249">
    <property type="entry name" value="Thioredoxin-like_sf"/>
</dbReference>
<dbReference type="EMBL" id="BAABRL010000007">
    <property type="protein sequence ID" value="GAA5496164.1"/>
    <property type="molecule type" value="Genomic_DNA"/>
</dbReference>
<dbReference type="RefSeq" id="WP_346188876.1">
    <property type="nucleotide sequence ID" value="NZ_BAABRL010000007.1"/>
</dbReference>
<proteinExistence type="predicted"/>
<dbReference type="PANTHER" id="PTHR43640:SF1">
    <property type="entry name" value="THIOREDOXIN-DEPENDENT PEROXIREDOXIN"/>
    <property type="match status" value="1"/>
</dbReference>
<evidence type="ECO:0000313" key="2">
    <source>
        <dbReference type="EMBL" id="GAA5496164.1"/>
    </source>
</evidence>
<protein>
    <submittedName>
        <fullName evidence="2">Thiol-disulfide oxidoreductase ResA</fullName>
    </submittedName>
</protein>
<dbReference type="Proteomes" id="UP001424741">
    <property type="component" value="Unassembled WGS sequence"/>
</dbReference>
<organism evidence="2 3">
    <name type="scientific">Rubritalea halochordaticola</name>
    <dbReference type="NCBI Taxonomy" id="714537"/>
    <lineage>
        <taxon>Bacteria</taxon>
        <taxon>Pseudomonadati</taxon>
        <taxon>Verrucomicrobiota</taxon>
        <taxon>Verrucomicrobiia</taxon>
        <taxon>Verrucomicrobiales</taxon>
        <taxon>Rubritaleaceae</taxon>
        <taxon>Rubritalea</taxon>
    </lineage>
</organism>
<dbReference type="InterPro" id="IPR047262">
    <property type="entry name" value="PRX-like1"/>
</dbReference>
<gene>
    <name evidence="2" type="primary">resA_4</name>
    <name evidence="2" type="ORF">Rhal01_02346</name>
</gene>
<reference evidence="2 3" key="1">
    <citation type="submission" date="2024-02" db="EMBL/GenBank/DDBJ databases">
        <title>Rubritalea halochordaticola NBRC 107102.</title>
        <authorList>
            <person name="Ichikawa N."/>
            <person name="Katano-Makiyama Y."/>
            <person name="Hidaka K."/>
        </authorList>
    </citation>
    <scope>NUCLEOTIDE SEQUENCE [LARGE SCALE GENOMIC DNA]</scope>
    <source>
        <strain evidence="2 3">NBRC 107102</strain>
    </source>
</reference>
<evidence type="ECO:0000259" key="1">
    <source>
        <dbReference type="PROSITE" id="PS51352"/>
    </source>
</evidence>
<evidence type="ECO:0000313" key="3">
    <source>
        <dbReference type="Proteomes" id="UP001424741"/>
    </source>
</evidence>